<dbReference type="PROSITE" id="PS51414">
    <property type="entry name" value="HSR"/>
    <property type="match status" value="1"/>
</dbReference>
<dbReference type="PROSITE" id="PS50864">
    <property type="entry name" value="SAND"/>
    <property type="match status" value="1"/>
</dbReference>
<dbReference type="InterPro" id="IPR011011">
    <property type="entry name" value="Znf_FYVE_PHD"/>
</dbReference>
<accession>A0ABS2Z4T0</accession>
<dbReference type="CDD" id="cd15540">
    <property type="entry name" value="PHD2_AIRE"/>
    <property type="match status" value="1"/>
</dbReference>
<proteinExistence type="predicted"/>
<keyword evidence="2" id="KW-0479">Metal-binding</keyword>
<keyword evidence="12" id="KW-1185">Reference proteome</keyword>
<dbReference type="Gene3D" id="3.30.40.10">
    <property type="entry name" value="Zinc/RING finger domain, C3HC4 (zinc finger)"/>
    <property type="match status" value="2"/>
</dbReference>
<comment type="caution">
    <text evidence="11">The sequence shown here is derived from an EMBL/GenBank/DDBJ whole genome shotgun (WGS) entry which is preliminary data.</text>
</comment>
<evidence type="ECO:0000256" key="7">
    <source>
        <dbReference type="SAM" id="MobiDB-lite"/>
    </source>
</evidence>
<reference evidence="11" key="1">
    <citation type="journal article" date="2021" name="Cell">
        <title>Tracing the genetic footprints of vertebrate landing in non-teleost ray-finned fishes.</title>
        <authorList>
            <person name="Bi X."/>
            <person name="Wang K."/>
            <person name="Yang L."/>
            <person name="Pan H."/>
            <person name="Jiang H."/>
            <person name="Wei Q."/>
            <person name="Fang M."/>
            <person name="Yu H."/>
            <person name="Zhu C."/>
            <person name="Cai Y."/>
            <person name="He Y."/>
            <person name="Gan X."/>
            <person name="Zeng H."/>
            <person name="Yu D."/>
            <person name="Zhu Y."/>
            <person name="Jiang H."/>
            <person name="Qiu Q."/>
            <person name="Yang H."/>
            <person name="Zhang Y.E."/>
            <person name="Wang W."/>
            <person name="Zhu M."/>
            <person name="He S."/>
            <person name="Zhang G."/>
        </authorList>
    </citation>
    <scope>NUCLEOTIDE SEQUENCE</scope>
    <source>
        <strain evidence="11">Bchr_001</strain>
    </source>
</reference>
<dbReference type="InterPro" id="IPR004865">
    <property type="entry name" value="HSR_dom"/>
</dbReference>
<dbReference type="Pfam" id="PF00628">
    <property type="entry name" value="PHD"/>
    <property type="match status" value="1"/>
</dbReference>
<dbReference type="InterPro" id="IPR010919">
    <property type="entry name" value="SAND-like_dom_sf"/>
</dbReference>
<evidence type="ECO:0000313" key="12">
    <source>
        <dbReference type="Proteomes" id="UP001166052"/>
    </source>
</evidence>
<dbReference type="InterPro" id="IPR000770">
    <property type="entry name" value="SAND_dom"/>
</dbReference>
<feature type="non-terminal residue" evidence="11">
    <location>
        <position position="1"/>
    </location>
</feature>
<feature type="domain" description="HSR" evidence="10">
    <location>
        <begin position="1"/>
        <end position="110"/>
    </location>
</feature>
<protein>
    <submittedName>
        <fullName evidence="11">AIRE regulator</fullName>
    </submittedName>
</protein>
<evidence type="ECO:0000313" key="11">
    <source>
        <dbReference type="EMBL" id="MBN3293464.1"/>
    </source>
</evidence>
<evidence type="ECO:0000256" key="4">
    <source>
        <dbReference type="ARBA" id="ARBA00022833"/>
    </source>
</evidence>
<dbReference type="Proteomes" id="UP001166052">
    <property type="component" value="Unassembled WGS sequence"/>
</dbReference>
<feature type="region of interest" description="Disordered" evidence="7">
    <location>
        <begin position="118"/>
        <end position="145"/>
    </location>
</feature>
<dbReference type="Pfam" id="PF03172">
    <property type="entry name" value="HSR"/>
    <property type="match status" value="1"/>
</dbReference>
<dbReference type="InterPro" id="IPR042580">
    <property type="entry name" value="AIRE_PHD2"/>
</dbReference>
<dbReference type="SUPFAM" id="SSF63763">
    <property type="entry name" value="SAND domain-like"/>
    <property type="match status" value="1"/>
</dbReference>
<dbReference type="PANTHER" id="PTHR46386:SF11">
    <property type="entry name" value="AUTOIMMUNE REGULATOR"/>
    <property type="match status" value="1"/>
</dbReference>
<feature type="domain" description="SAND" evidence="9">
    <location>
        <begin position="190"/>
        <end position="273"/>
    </location>
</feature>
<keyword evidence="5" id="KW-0238">DNA-binding</keyword>
<dbReference type="PANTHER" id="PTHR46386">
    <property type="entry name" value="NUCLEAR BODY PROTEIN SP140"/>
    <property type="match status" value="1"/>
</dbReference>
<evidence type="ECO:0000256" key="2">
    <source>
        <dbReference type="ARBA" id="ARBA00022723"/>
    </source>
</evidence>
<dbReference type="SMART" id="SM00249">
    <property type="entry name" value="PHD"/>
    <property type="match status" value="2"/>
</dbReference>
<dbReference type="InterPro" id="IPR043563">
    <property type="entry name" value="Sp110/Sp140/Sp140L-like"/>
</dbReference>
<gene>
    <name evidence="11" type="primary">Aire</name>
    <name evidence="11" type="ORF">GTO92_0006925</name>
</gene>
<evidence type="ECO:0000256" key="6">
    <source>
        <dbReference type="PROSITE-ProRule" id="PRU00146"/>
    </source>
</evidence>
<dbReference type="CDD" id="cd15539">
    <property type="entry name" value="PHD1_AIRE"/>
    <property type="match status" value="1"/>
</dbReference>
<keyword evidence="1" id="KW-0597">Phosphoprotein</keyword>
<evidence type="ECO:0000259" key="9">
    <source>
        <dbReference type="PROSITE" id="PS50864"/>
    </source>
</evidence>
<name>A0ABS2Z4T0_POLSE</name>
<feature type="compositionally biased region" description="Low complexity" evidence="7">
    <location>
        <begin position="123"/>
        <end position="134"/>
    </location>
</feature>
<organism evidence="11 12">
    <name type="scientific">Polypterus senegalus</name>
    <name type="common">Senegal bichir</name>
    <dbReference type="NCBI Taxonomy" id="55291"/>
    <lineage>
        <taxon>Eukaryota</taxon>
        <taxon>Metazoa</taxon>
        <taxon>Chordata</taxon>
        <taxon>Craniata</taxon>
        <taxon>Vertebrata</taxon>
        <taxon>Euteleostomi</taxon>
        <taxon>Actinopterygii</taxon>
        <taxon>Polypteriformes</taxon>
        <taxon>Polypteridae</taxon>
        <taxon>Polypterus</taxon>
    </lineage>
</organism>
<evidence type="ECO:0000259" key="8">
    <source>
        <dbReference type="PROSITE" id="PS50016"/>
    </source>
</evidence>
<evidence type="ECO:0000259" key="10">
    <source>
        <dbReference type="PROSITE" id="PS51414"/>
    </source>
</evidence>
<dbReference type="PROSITE" id="PS01359">
    <property type="entry name" value="ZF_PHD_1"/>
    <property type="match status" value="1"/>
</dbReference>
<sequence>MCSVGSLQEADQRSLLKKYRTEISMAIDDPFPLLYGLVDHDIIPEQLFKEALDYKKREGIHKVMHSVLSFLLEKEMQTIQEFWRNLFKEYNLERYPKLQPLYTSFPKEMTDVSGINLKRSRRTQSSSKQLLQLRAPPAKKKTQEEAGLMGSHVQATNPHNSGNVLKAKAVRKTEGTEMPRVSVGNGIQAVATVQRAVTLSSELPVTRGSVEGIVIKQVFESGSSKKCIKVGGEFYSPSKFDEHPGRSKTKVTKDEIRAKETTSGSLVEIPRNDDECALCKDGGELICCDGCPKAFHLSCLIPPLTEIPSGTWRCQSCKGASCNTQLPSERAFHMAQNPGPDSRSSLDPTGSAVDISFFTSLTSKSLANITTTKSSQPTEMSTERPVNHLANPREKCGICGQEGGLTRCSHCFQLYHAHCYFPMNSSADRLGNIKLRCKSCTRSAPEAESKQIITTVGNSQITLPEHAVGKSNAASEPIVDKEEFDSLIGETSIDGILQWALHNISRPLAETQGYFQ</sequence>
<dbReference type="InterPro" id="IPR019786">
    <property type="entry name" value="Zinc_finger_PHD-type_CS"/>
</dbReference>
<dbReference type="Gene3D" id="3.10.390.10">
    <property type="entry name" value="SAND domain-like"/>
    <property type="match status" value="1"/>
</dbReference>
<dbReference type="InterPro" id="IPR019787">
    <property type="entry name" value="Znf_PHD-finger"/>
</dbReference>
<evidence type="ECO:0000256" key="5">
    <source>
        <dbReference type="ARBA" id="ARBA00023125"/>
    </source>
</evidence>
<dbReference type="PROSITE" id="PS50016">
    <property type="entry name" value="ZF_PHD_2"/>
    <property type="match status" value="1"/>
</dbReference>
<dbReference type="InterPro" id="IPR001965">
    <property type="entry name" value="Znf_PHD"/>
</dbReference>
<evidence type="ECO:0000256" key="3">
    <source>
        <dbReference type="ARBA" id="ARBA00022771"/>
    </source>
</evidence>
<dbReference type="Pfam" id="PF01342">
    <property type="entry name" value="SAND"/>
    <property type="match status" value="1"/>
</dbReference>
<keyword evidence="3 6" id="KW-0863">Zinc-finger</keyword>
<feature type="domain" description="PHD-type" evidence="8">
    <location>
        <begin position="273"/>
        <end position="320"/>
    </location>
</feature>
<evidence type="ECO:0000256" key="1">
    <source>
        <dbReference type="ARBA" id="ARBA00022553"/>
    </source>
</evidence>
<dbReference type="InterPro" id="IPR013083">
    <property type="entry name" value="Znf_RING/FYVE/PHD"/>
</dbReference>
<dbReference type="InterPro" id="IPR008087">
    <property type="entry name" value="AIRE"/>
</dbReference>
<dbReference type="EMBL" id="JAAWVN010021464">
    <property type="protein sequence ID" value="MBN3293464.1"/>
    <property type="molecule type" value="Genomic_DNA"/>
</dbReference>
<dbReference type="SMART" id="SM00258">
    <property type="entry name" value="SAND"/>
    <property type="match status" value="1"/>
</dbReference>
<dbReference type="PRINTS" id="PR01711">
    <property type="entry name" value="AIREGULATOR"/>
</dbReference>
<dbReference type="SUPFAM" id="SSF57903">
    <property type="entry name" value="FYVE/PHD zinc finger"/>
    <property type="match status" value="2"/>
</dbReference>
<keyword evidence="4" id="KW-0862">Zinc</keyword>
<feature type="non-terminal residue" evidence="11">
    <location>
        <position position="516"/>
    </location>
</feature>